<name>A0A2B7ZIV8_9EURO</name>
<evidence type="ECO:0000313" key="5">
    <source>
        <dbReference type="Proteomes" id="UP000226031"/>
    </source>
</evidence>
<dbReference type="SUPFAM" id="SSF48403">
    <property type="entry name" value="Ankyrin repeat"/>
    <property type="match status" value="2"/>
</dbReference>
<evidence type="ECO:0000313" key="4">
    <source>
        <dbReference type="EMBL" id="PGH32757.1"/>
    </source>
</evidence>
<dbReference type="Proteomes" id="UP000226031">
    <property type="component" value="Unassembled WGS sequence"/>
</dbReference>
<feature type="repeat" description="ANK" evidence="3">
    <location>
        <begin position="691"/>
        <end position="723"/>
    </location>
</feature>
<dbReference type="STRING" id="73230.A0A2B7ZIV8"/>
<evidence type="ECO:0000256" key="3">
    <source>
        <dbReference type="PROSITE-ProRule" id="PRU00023"/>
    </source>
</evidence>
<accession>A0A2B7ZIV8</accession>
<dbReference type="PROSITE" id="PS50088">
    <property type="entry name" value="ANK_REPEAT"/>
    <property type="match status" value="1"/>
</dbReference>
<dbReference type="VEuPathDB" id="FungiDB:EMCG_02588"/>
<evidence type="ECO:0000256" key="2">
    <source>
        <dbReference type="ARBA" id="ARBA00023043"/>
    </source>
</evidence>
<dbReference type="InterPro" id="IPR036770">
    <property type="entry name" value="Ankyrin_rpt-contain_sf"/>
</dbReference>
<dbReference type="Gene3D" id="1.25.40.20">
    <property type="entry name" value="Ankyrin repeat-containing domain"/>
    <property type="match status" value="3"/>
</dbReference>
<evidence type="ECO:0000256" key="1">
    <source>
        <dbReference type="ARBA" id="ARBA00022737"/>
    </source>
</evidence>
<reference evidence="4 5" key="1">
    <citation type="submission" date="2017-10" db="EMBL/GenBank/DDBJ databases">
        <title>Comparative genomics in systemic dimorphic fungi from Ajellomycetaceae.</title>
        <authorList>
            <person name="Munoz J.F."/>
            <person name="Mcewen J.G."/>
            <person name="Clay O.K."/>
            <person name="Cuomo C.A."/>
        </authorList>
    </citation>
    <scope>NUCLEOTIDE SEQUENCE [LARGE SCALE GENOMIC DNA]</scope>
    <source>
        <strain evidence="4 5">UAMH4076</strain>
    </source>
</reference>
<sequence length="810" mass="88535">MAAALYIPEICKSLLKDNLSAFWRIECEVADIRRTHYNWCRELNLLSTTASANRLETIELLVGAGALVTDPPQQVKLNLLDSSFLLVTVFLGLSATTKLMALGAQPGSASPDSFSRCMAVWGSSWKAGVSKETRVVMESSLQGFVGHLFSTSIYPTEIGRKIATIAWSAASKFSFSLAGSDLAGQDLTCVEEALRAKAVTAVFDDDAEALRNWLVNGILDISEPFHVAVMANSASAGQILLDSNPDLDALDSDGGRPIHICDNHESNIMLDLLLQKGASHISTDSSGNNIWHKSACLWSSGTPPLQRLLELDHDQTIEALLMRTPGRTSLLSTLAQPNIPNIVTKVLLILDHCAGNLKFWKAHGPVSAAAAEFGSEVIIERLIQAGVELDPVGNDNLTPLHRLGSYATCTCAQLLKHLYPDAHQLRFQDQTPLEIYIEKYLKLGEKPNEDVLAVLATPEALSSQNTSGETVWSFCCKELPTKLLSWNAHVRLYSHFENIILAIIRLGAMISHEETMGQSEILPLFSALGLECAQNELYTTDISYETLSTIILGSKFWDDARKSSAAVAFLIEAIRDGYLEAVKLILDHGVSVHQHVKQISPIEFAIQNFTGGHKKVESDKADSKEILLALLSYATLEELKNYNPHGRGFGLLHRVVEPQHGGKADTYWLLKELIGLIGRGADVNGEARFMAGYTPLVHYLSRGFFETAEMLLDFGANPSANSAFDPVRASLTLGGVSFLKRLLKYSKETGTPLHWNRTIATYTLELEGSSTDILGATCLHYIAWQGLSEILAFYTDGGLLEDINIITADG</sequence>
<dbReference type="InterPro" id="IPR002110">
    <property type="entry name" value="Ankyrin_rpt"/>
</dbReference>
<dbReference type="PANTHER" id="PTHR24198">
    <property type="entry name" value="ANKYRIN REPEAT AND PROTEIN KINASE DOMAIN-CONTAINING PROTEIN"/>
    <property type="match status" value="1"/>
</dbReference>
<gene>
    <name evidence="4" type="ORF">GX50_04472</name>
</gene>
<keyword evidence="5" id="KW-1185">Reference proteome</keyword>
<dbReference type="AlphaFoldDB" id="A0A2B7ZIV8"/>
<dbReference type="PANTHER" id="PTHR24198:SF165">
    <property type="entry name" value="ANKYRIN REPEAT-CONTAINING PROTEIN-RELATED"/>
    <property type="match status" value="1"/>
</dbReference>
<dbReference type="EMBL" id="PDND01000083">
    <property type="protein sequence ID" value="PGH32757.1"/>
    <property type="molecule type" value="Genomic_DNA"/>
</dbReference>
<organism evidence="4 5">
    <name type="scientific">[Emmonsia] crescens</name>
    <dbReference type="NCBI Taxonomy" id="73230"/>
    <lineage>
        <taxon>Eukaryota</taxon>
        <taxon>Fungi</taxon>
        <taxon>Dikarya</taxon>
        <taxon>Ascomycota</taxon>
        <taxon>Pezizomycotina</taxon>
        <taxon>Eurotiomycetes</taxon>
        <taxon>Eurotiomycetidae</taxon>
        <taxon>Onygenales</taxon>
        <taxon>Ajellomycetaceae</taxon>
        <taxon>Emergomyces</taxon>
    </lineage>
</organism>
<dbReference type="SMART" id="SM00248">
    <property type="entry name" value="ANK"/>
    <property type="match status" value="5"/>
</dbReference>
<keyword evidence="2 3" id="KW-0040">ANK repeat</keyword>
<protein>
    <submittedName>
        <fullName evidence="4">Uncharacterized protein</fullName>
    </submittedName>
</protein>
<comment type="caution">
    <text evidence="4">The sequence shown here is derived from an EMBL/GenBank/DDBJ whole genome shotgun (WGS) entry which is preliminary data.</text>
</comment>
<keyword evidence="1" id="KW-0677">Repeat</keyword>
<proteinExistence type="predicted"/>